<evidence type="ECO:0000256" key="2">
    <source>
        <dbReference type="SAM" id="SignalP"/>
    </source>
</evidence>
<feature type="chain" id="PRO_5031265167" description="Argininosuccinate lyase" evidence="2">
    <location>
        <begin position="22"/>
        <end position="63"/>
    </location>
</feature>
<feature type="compositionally biased region" description="Basic and acidic residues" evidence="1">
    <location>
        <begin position="36"/>
        <end position="53"/>
    </location>
</feature>
<dbReference type="AlphaFoldDB" id="A0A7X1ZD71"/>
<accession>A0A7X1ZD71</accession>
<feature type="region of interest" description="Disordered" evidence="1">
    <location>
        <begin position="36"/>
        <end position="63"/>
    </location>
</feature>
<protein>
    <recommendedName>
        <fullName evidence="5">Argininosuccinate lyase</fullName>
    </recommendedName>
</protein>
<reference evidence="3 4" key="1">
    <citation type="submission" date="2019-10" db="EMBL/GenBank/DDBJ databases">
        <title>Draft whole-genome sequence of the purple nonsulfur photosynthetic bacterium Roseospira navarrensis DSM 15114.</title>
        <authorList>
            <person name="Kyndt J.A."/>
            <person name="Meyer T.E."/>
        </authorList>
    </citation>
    <scope>NUCLEOTIDE SEQUENCE [LARGE SCALE GENOMIC DNA]</scope>
    <source>
        <strain evidence="3 4">DSM 15114</strain>
    </source>
</reference>
<feature type="signal peptide" evidence="2">
    <location>
        <begin position="1"/>
        <end position="21"/>
    </location>
</feature>
<evidence type="ECO:0000256" key="1">
    <source>
        <dbReference type="SAM" id="MobiDB-lite"/>
    </source>
</evidence>
<evidence type="ECO:0008006" key="5">
    <source>
        <dbReference type="Google" id="ProtNLM"/>
    </source>
</evidence>
<sequence>MTLVRRSGLLLIAGVLAVATAGCGTAPGPTAYMEDKAEAKAAAEDQPVRRDLPEPPVAHYVVE</sequence>
<dbReference type="EMBL" id="WIVE01000014">
    <property type="protein sequence ID" value="MQX36177.1"/>
    <property type="molecule type" value="Genomic_DNA"/>
</dbReference>
<name>A0A7X1ZD71_9PROT</name>
<gene>
    <name evidence="3" type="ORF">GHC57_06560</name>
</gene>
<evidence type="ECO:0000313" key="4">
    <source>
        <dbReference type="Proteomes" id="UP000434582"/>
    </source>
</evidence>
<keyword evidence="2" id="KW-0732">Signal</keyword>
<dbReference type="Proteomes" id="UP000434582">
    <property type="component" value="Unassembled WGS sequence"/>
</dbReference>
<dbReference type="PROSITE" id="PS51257">
    <property type="entry name" value="PROKAR_LIPOPROTEIN"/>
    <property type="match status" value="1"/>
</dbReference>
<evidence type="ECO:0000313" key="3">
    <source>
        <dbReference type="EMBL" id="MQX36177.1"/>
    </source>
</evidence>
<dbReference type="RefSeq" id="WP_153342409.1">
    <property type="nucleotide sequence ID" value="NZ_WIVE01000014.1"/>
</dbReference>
<comment type="caution">
    <text evidence="3">The sequence shown here is derived from an EMBL/GenBank/DDBJ whole genome shotgun (WGS) entry which is preliminary data.</text>
</comment>
<keyword evidence="4" id="KW-1185">Reference proteome</keyword>
<organism evidence="3 4">
    <name type="scientific">Roseospira navarrensis</name>
    <dbReference type="NCBI Taxonomy" id="140058"/>
    <lineage>
        <taxon>Bacteria</taxon>
        <taxon>Pseudomonadati</taxon>
        <taxon>Pseudomonadota</taxon>
        <taxon>Alphaproteobacteria</taxon>
        <taxon>Rhodospirillales</taxon>
        <taxon>Rhodospirillaceae</taxon>
        <taxon>Roseospira</taxon>
    </lineage>
</organism>
<proteinExistence type="predicted"/>